<comment type="caution">
    <text evidence="1">The sequence shown here is derived from an EMBL/GenBank/DDBJ whole genome shotgun (WGS) entry which is preliminary data.</text>
</comment>
<sequence length="593" mass="67890">MDNIKKEESFSSSFYEEVIDLTIDSSSESDFLTIELDDLGINITNIEDIRSIENTTDDESSFETPIINYFTEELAIRDTRFSAIPIEYPATSNEGVAYVFNIKPSNPIAPFNDIQYSMEGGGGSNKINCPYLNCCVKKVVRKCTGVKICEYTENELRNSSHCEVDENKDFFMINQPRRKNDNDPVTKFIGCSKWNPHEKHIFHILNKNQIDINLLEKLFQGKKNIKNQILQTCKTVLSTSSRLQYCKFYHPGENNTVGCHGKIIRLQCQVNFIKLIPHNLDECPFVVLICHGIHNHPPPPPSKVPKSIQYQFNSLLENASNEYENITLRKILSGRKNDNDPVTKFIGCSKWNPHEKHIFHILNKNQIDINLLEKLFQGKKNIKNQILQTCKTVLSTSSRLQYCKFYHPGENNTVGCHGKIIRLQCQVNFIKLIPHNLDECPFVVLICHGIHNHPPPPPSKVPKSIQYQFNSLLENASNEYENITLRKILSARLENSKTFHTIETHNKSGIALHGSNHGIISRTKKSIKKTTQKVSKKRPSDEKSNSKPKVSAKKSRTASKNQDSSPNIDDDDLDKMERRIALQEREMTLKEHE</sequence>
<evidence type="ECO:0000313" key="1">
    <source>
        <dbReference type="EMBL" id="CAG8450645.1"/>
    </source>
</evidence>
<gene>
    <name evidence="1" type="ORF">DHETER_LOCUS816</name>
</gene>
<keyword evidence="2" id="KW-1185">Reference proteome</keyword>
<protein>
    <submittedName>
        <fullName evidence="1">12529_t:CDS:1</fullName>
    </submittedName>
</protein>
<name>A0ACA9K3Q8_9GLOM</name>
<accession>A0ACA9K3Q8</accession>
<reference evidence="1" key="1">
    <citation type="submission" date="2021-06" db="EMBL/GenBank/DDBJ databases">
        <authorList>
            <person name="Kallberg Y."/>
            <person name="Tangrot J."/>
            <person name="Rosling A."/>
        </authorList>
    </citation>
    <scope>NUCLEOTIDE SEQUENCE</scope>
    <source>
        <strain evidence="1">IL203A</strain>
    </source>
</reference>
<organism evidence="1 2">
    <name type="scientific">Dentiscutata heterogama</name>
    <dbReference type="NCBI Taxonomy" id="1316150"/>
    <lineage>
        <taxon>Eukaryota</taxon>
        <taxon>Fungi</taxon>
        <taxon>Fungi incertae sedis</taxon>
        <taxon>Mucoromycota</taxon>
        <taxon>Glomeromycotina</taxon>
        <taxon>Glomeromycetes</taxon>
        <taxon>Diversisporales</taxon>
        <taxon>Gigasporaceae</taxon>
        <taxon>Dentiscutata</taxon>
    </lineage>
</organism>
<evidence type="ECO:0000313" key="2">
    <source>
        <dbReference type="Proteomes" id="UP000789702"/>
    </source>
</evidence>
<dbReference type="Proteomes" id="UP000789702">
    <property type="component" value="Unassembled WGS sequence"/>
</dbReference>
<dbReference type="EMBL" id="CAJVPU010000451">
    <property type="protein sequence ID" value="CAG8450645.1"/>
    <property type="molecule type" value="Genomic_DNA"/>
</dbReference>
<proteinExistence type="predicted"/>